<keyword evidence="1" id="KW-0812">Transmembrane</keyword>
<dbReference type="SMART" id="SM00471">
    <property type="entry name" value="HDc"/>
    <property type="match status" value="1"/>
</dbReference>
<dbReference type="AlphaFoldDB" id="A0A9D9GZ73"/>
<feature type="transmembrane region" description="Helical" evidence="1">
    <location>
        <begin position="12"/>
        <end position="33"/>
    </location>
</feature>
<dbReference type="PANTHER" id="PTHR36442">
    <property type="entry name" value="CYCLIC-DI-AMP PHOSPHODIESTERASE PGPH"/>
    <property type="match status" value="1"/>
</dbReference>
<organism evidence="3 4">
    <name type="scientific">Candidatus Egerieousia excrementavium</name>
    <dbReference type="NCBI Taxonomy" id="2840778"/>
    <lineage>
        <taxon>Bacteria</taxon>
        <taxon>Pseudomonadati</taxon>
        <taxon>Bacteroidota</taxon>
        <taxon>Bacteroidia</taxon>
        <taxon>Bacteroidales</taxon>
        <taxon>Candidatus Egerieousia</taxon>
    </lineage>
</organism>
<name>A0A9D9GZ73_9BACT</name>
<dbReference type="Pfam" id="PF01966">
    <property type="entry name" value="HD"/>
    <property type="match status" value="1"/>
</dbReference>
<proteinExistence type="predicted"/>
<reference evidence="3" key="1">
    <citation type="submission" date="2020-10" db="EMBL/GenBank/DDBJ databases">
        <authorList>
            <person name="Gilroy R."/>
        </authorList>
    </citation>
    <scope>NUCLEOTIDE SEQUENCE</scope>
    <source>
        <strain evidence="3">15467</strain>
    </source>
</reference>
<feature type="transmembrane region" description="Helical" evidence="1">
    <location>
        <begin position="427"/>
        <end position="447"/>
    </location>
</feature>
<dbReference type="NCBIfam" id="TIGR00277">
    <property type="entry name" value="HDIG"/>
    <property type="match status" value="1"/>
</dbReference>
<protein>
    <submittedName>
        <fullName evidence="3">HDIG domain-containing protein</fullName>
    </submittedName>
</protein>
<dbReference type="InterPro" id="IPR052722">
    <property type="entry name" value="PgpH_phosphodiesterase"/>
</dbReference>
<evidence type="ECO:0000313" key="4">
    <source>
        <dbReference type="Proteomes" id="UP000823635"/>
    </source>
</evidence>
<reference evidence="3" key="2">
    <citation type="journal article" date="2021" name="PeerJ">
        <title>Extensive microbial diversity within the chicken gut microbiome revealed by metagenomics and culture.</title>
        <authorList>
            <person name="Gilroy R."/>
            <person name="Ravi A."/>
            <person name="Getino M."/>
            <person name="Pursley I."/>
            <person name="Horton D.L."/>
            <person name="Alikhan N.F."/>
            <person name="Baker D."/>
            <person name="Gharbi K."/>
            <person name="Hall N."/>
            <person name="Watson M."/>
            <person name="Adriaenssens E.M."/>
            <person name="Foster-Nyarko E."/>
            <person name="Jarju S."/>
            <person name="Secka A."/>
            <person name="Antonio M."/>
            <person name="Oren A."/>
            <person name="Chaudhuri R.R."/>
            <person name="La Ragione R."/>
            <person name="Hildebrand F."/>
            <person name="Pallen M.J."/>
        </authorList>
    </citation>
    <scope>NUCLEOTIDE SEQUENCE</scope>
    <source>
        <strain evidence="3">15467</strain>
    </source>
</reference>
<feature type="transmembrane region" description="Helical" evidence="1">
    <location>
        <begin position="342"/>
        <end position="363"/>
    </location>
</feature>
<gene>
    <name evidence="3" type="ORF">IAC68_05520</name>
</gene>
<accession>A0A9D9GZ73</accession>
<comment type="caution">
    <text evidence="3">The sequence shown here is derived from an EMBL/GenBank/DDBJ whole genome shotgun (WGS) entry which is preliminary data.</text>
</comment>
<evidence type="ECO:0000256" key="1">
    <source>
        <dbReference type="SAM" id="Phobius"/>
    </source>
</evidence>
<evidence type="ECO:0000313" key="3">
    <source>
        <dbReference type="EMBL" id="MBO8429368.1"/>
    </source>
</evidence>
<dbReference type="Proteomes" id="UP000823635">
    <property type="component" value="Unassembled WGS sequence"/>
</dbReference>
<dbReference type="InterPro" id="IPR011624">
    <property type="entry name" value="Metal-dep_PHydrolase_7TM_extra"/>
</dbReference>
<dbReference type="InterPro" id="IPR003607">
    <property type="entry name" value="HD/PDEase_dom"/>
</dbReference>
<dbReference type="CDD" id="cd00077">
    <property type="entry name" value="HDc"/>
    <property type="match status" value="1"/>
</dbReference>
<sequence>MEKQELLKSKKILTSKAVCFGLIIAFVIMMFIFPNEGKFKYDYQRGRAWLYETLVAPMDFPLLKTQAELTSERDMVASKIIPYYTYDESVVNKVLHRLSMIAVRNNLEDSVLSIINEDIKQIYQKGVMPVRSMAEKDTSVAINGTDLIFLQRPDSNSEILESYVYDQAKAYRYIESSLRTVFPGMNADSLLQRLYLVSIIEPNLFYDKVTTDRLHKEAVDYISPTKGMIYTGQLIVSNGEIVTAEIEQVLDSYKAEYLSSMGYSGSRWELVLAHAMFLLAIFMALYIAVYLIDISLFERLNELYFILFLMVFSFAITSAVHNVSSVYMFFIPYSVFALYMMAFFRSKIIFPIYTLMLLPLLIIDENGLKLFWLNLFAGWIAIVSFKFLNRGWLQFMNALMIYIAMVAVEVAFRLVESEGIDGFDITALYLLLNALLIVAAYPLVYLLEKIFMLVSISTLRDLSDTNNPLLQELAKKAPGTFQHSLQVANMAERAVAAINGNATLVKVGALYHDVGKLNNPQCFVENEAPGIHYHAALSPIESAQLIIKHVPDGAELARKYHLPQMVIDFITSHHGQSQTLYFYNRYCNDGGDPSHKDKFTYKGTLPTTKEQVVVMMADAVEAASRSLKDYSKESISELVDNILSQRISDSQLALADISIKEINIIKDVFKKHLGEIYHARIAYPKKEEPDALRSVKVDVEME</sequence>
<keyword evidence="1" id="KW-1133">Transmembrane helix</keyword>
<feature type="transmembrane region" description="Helical" evidence="1">
    <location>
        <begin position="270"/>
        <end position="292"/>
    </location>
</feature>
<feature type="transmembrane region" description="Helical" evidence="1">
    <location>
        <begin position="395"/>
        <end position="415"/>
    </location>
</feature>
<feature type="domain" description="HD/PDEase" evidence="2">
    <location>
        <begin position="476"/>
        <end position="632"/>
    </location>
</feature>
<feature type="transmembrane region" description="Helical" evidence="1">
    <location>
        <begin position="304"/>
        <end position="330"/>
    </location>
</feature>
<dbReference type="Gene3D" id="1.10.3210.10">
    <property type="entry name" value="Hypothetical protein af1432"/>
    <property type="match status" value="1"/>
</dbReference>
<evidence type="ECO:0000259" key="2">
    <source>
        <dbReference type="SMART" id="SM00471"/>
    </source>
</evidence>
<dbReference type="SUPFAM" id="SSF109604">
    <property type="entry name" value="HD-domain/PDEase-like"/>
    <property type="match status" value="1"/>
</dbReference>
<dbReference type="PANTHER" id="PTHR36442:SF1">
    <property type="entry name" value="CYCLIC-DI-AMP PHOSPHODIESTERASE PGPH"/>
    <property type="match status" value="1"/>
</dbReference>
<keyword evidence="1" id="KW-0472">Membrane</keyword>
<dbReference type="InterPro" id="IPR006674">
    <property type="entry name" value="HD_domain"/>
</dbReference>
<dbReference type="EMBL" id="JADINB010000125">
    <property type="protein sequence ID" value="MBO8429368.1"/>
    <property type="molecule type" value="Genomic_DNA"/>
</dbReference>
<dbReference type="InterPro" id="IPR006675">
    <property type="entry name" value="HDIG_dom"/>
</dbReference>
<feature type="transmembrane region" description="Helical" evidence="1">
    <location>
        <begin position="369"/>
        <end position="388"/>
    </location>
</feature>
<dbReference type="Pfam" id="PF07697">
    <property type="entry name" value="7TMR-HDED"/>
    <property type="match status" value="1"/>
</dbReference>